<keyword evidence="3 9" id="KW-0808">Transferase</keyword>
<dbReference type="InterPro" id="IPR029063">
    <property type="entry name" value="SAM-dependent_MTases_sf"/>
</dbReference>
<evidence type="ECO:0000256" key="10">
    <source>
        <dbReference type="SAM" id="MobiDB-lite"/>
    </source>
</evidence>
<keyword evidence="1 9" id="KW-0820">tRNA-binding</keyword>
<feature type="region of interest" description="Disordered" evidence="10">
    <location>
        <begin position="345"/>
        <end position="364"/>
    </location>
</feature>
<dbReference type="Gene3D" id="3.30.56.70">
    <property type="entry name" value="N2,N2-dimethylguanosine tRNA methyltransferase, C-terminal domain"/>
    <property type="match status" value="1"/>
</dbReference>
<dbReference type="InterPro" id="IPR002905">
    <property type="entry name" value="Trm1"/>
</dbReference>
<dbReference type="EMBL" id="JBANRG010000004">
    <property type="protein sequence ID" value="KAK7467125.1"/>
    <property type="molecule type" value="Genomic_DNA"/>
</dbReference>
<proteinExistence type="inferred from homology"/>
<feature type="compositionally biased region" description="Polar residues" evidence="10">
    <location>
        <begin position="533"/>
        <end position="549"/>
    </location>
</feature>
<dbReference type="GO" id="GO:0047148">
    <property type="term" value="F:methylamine-glutamate N-methyltransferase activity"/>
    <property type="evidence" value="ECO:0007669"/>
    <property type="project" value="UniProtKB-EC"/>
</dbReference>
<evidence type="ECO:0000256" key="8">
    <source>
        <dbReference type="ARBA" id="ARBA00051897"/>
    </source>
</evidence>
<evidence type="ECO:0000256" key="7">
    <source>
        <dbReference type="ARBA" id="ARBA00039099"/>
    </source>
</evidence>
<comment type="similarity">
    <text evidence="9">Belongs to the class I-like SAM-binding methyltransferase superfamily. Trm1 family.</text>
</comment>
<dbReference type="Proteomes" id="UP001498398">
    <property type="component" value="Unassembled WGS sequence"/>
</dbReference>
<evidence type="ECO:0000256" key="9">
    <source>
        <dbReference type="PROSITE-ProRule" id="PRU00958"/>
    </source>
</evidence>
<reference evidence="11 12" key="1">
    <citation type="submission" date="2024-01" db="EMBL/GenBank/DDBJ databases">
        <title>A draft genome for the cacao thread blight pathogen Marasmiellus scandens.</title>
        <authorList>
            <person name="Baruah I.K."/>
            <person name="Leung J."/>
            <person name="Bukari Y."/>
            <person name="Amoako-Attah I."/>
            <person name="Meinhardt L.W."/>
            <person name="Bailey B.A."/>
            <person name="Cohen S.P."/>
        </authorList>
    </citation>
    <scope>NUCLEOTIDE SEQUENCE [LARGE SCALE GENOMIC DNA]</scope>
    <source>
        <strain evidence="11 12">GH-19</strain>
    </source>
</reference>
<dbReference type="PANTHER" id="PTHR10631">
    <property type="entry name" value="N 2 ,N 2 -DIMETHYLGUANOSINE TRNA METHYLTRANSFERASE"/>
    <property type="match status" value="1"/>
</dbReference>
<keyword evidence="12" id="KW-1185">Reference proteome</keyword>
<dbReference type="PROSITE" id="PS51626">
    <property type="entry name" value="SAM_MT_TRM1"/>
    <property type="match status" value="1"/>
</dbReference>
<keyword evidence="5 9" id="KW-0819">tRNA processing</keyword>
<gene>
    <name evidence="11" type="primary">TRM1</name>
    <name evidence="11" type="ORF">VKT23_004184</name>
</gene>
<dbReference type="SUPFAM" id="SSF53335">
    <property type="entry name" value="S-adenosyl-L-methionine-dependent methyltransferases"/>
    <property type="match status" value="1"/>
</dbReference>
<evidence type="ECO:0000256" key="4">
    <source>
        <dbReference type="ARBA" id="ARBA00022691"/>
    </source>
</evidence>
<keyword evidence="6 9" id="KW-0694">RNA-binding</keyword>
<accession>A0ABR1JTY8</accession>
<evidence type="ECO:0000313" key="12">
    <source>
        <dbReference type="Proteomes" id="UP001498398"/>
    </source>
</evidence>
<name>A0ABR1JTY8_9AGAR</name>
<keyword evidence="2 9" id="KW-0489">Methyltransferase</keyword>
<comment type="catalytic activity">
    <reaction evidence="8 9">
        <text>guanosine(26) in tRNA + 2 S-adenosyl-L-methionine = N(2)-dimethylguanosine(26) in tRNA + 2 S-adenosyl-L-homocysteine + 2 H(+)</text>
        <dbReference type="Rhea" id="RHEA:43140"/>
        <dbReference type="Rhea" id="RHEA-COMP:10359"/>
        <dbReference type="Rhea" id="RHEA-COMP:10360"/>
        <dbReference type="ChEBI" id="CHEBI:15378"/>
        <dbReference type="ChEBI" id="CHEBI:57856"/>
        <dbReference type="ChEBI" id="CHEBI:59789"/>
        <dbReference type="ChEBI" id="CHEBI:74269"/>
        <dbReference type="ChEBI" id="CHEBI:74513"/>
        <dbReference type="EC" id="2.1.1.216"/>
    </reaction>
</comment>
<evidence type="ECO:0000256" key="3">
    <source>
        <dbReference type="ARBA" id="ARBA00022679"/>
    </source>
</evidence>
<dbReference type="Pfam" id="PF02005">
    <property type="entry name" value="TRM"/>
    <property type="match status" value="1"/>
</dbReference>
<feature type="compositionally biased region" description="Basic and acidic residues" evidence="10">
    <location>
        <begin position="506"/>
        <end position="518"/>
    </location>
</feature>
<dbReference type="CDD" id="cd02440">
    <property type="entry name" value="AdoMet_MTases"/>
    <property type="match status" value="1"/>
</dbReference>
<sequence length="560" mass="62141">MSTLPVPEGFKLHTENSAHILLSSNEAFLNPVQEFNRDLSVACIRVWSEELEKEKEARWIKTREKREAKADGHHAKKRQKVIKDNEVTGVDTVVETDNVQSDKTGQETEKRNSYKVVILEALSATGLRSIRYAKEIPLVKYVIANDLSPAATAAIRRNIDFNGLRSESSIPGSSTSIANPRTYDKIRVNEGDACTLMYNHRNNRVDVVDLDPYGTAAPFIDAAVQSVNDGGLLCITCTDMTVLGTNNYPEKCLSNYGGVPIKAEYCHEAALRLVLHAVSTSASRYGRYIEPLLSLSIDFYVRLFIRVNTSPAQVKKALVKTSMYYVCTSCQAFYEQPLGRMLDKKSDNGDVNQYPRTTPGPPVGDKCPECDSTLHIAGPMWSGPIHDTDFVSKVLSHTESHSEHYGTAVRMKGMLTVAKEELHVPFYFTPAKISSFFHCITPSLDDVASALLNAGHKISRSHASAGSLKTTGTRQDIYDIFRSWVKKNPIKNISERSPAQRLLAKEPRSEANFKHHSDSVTPSSKVKLVRYQETPSNWGPGTRATGGTSNKKRKAKDGDE</sequence>
<evidence type="ECO:0000256" key="2">
    <source>
        <dbReference type="ARBA" id="ARBA00022603"/>
    </source>
</evidence>
<dbReference type="EC" id="2.1.1.216" evidence="7 9"/>
<evidence type="ECO:0000256" key="6">
    <source>
        <dbReference type="ARBA" id="ARBA00022884"/>
    </source>
</evidence>
<dbReference type="NCBIfam" id="TIGR00308">
    <property type="entry name" value="TRM1"/>
    <property type="match status" value="1"/>
</dbReference>
<evidence type="ECO:0000313" key="11">
    <source>
        <dbReference type="EMBL" id="KAK7467125.1"/>
    </source>
</evidence>
<feature type="compositionally biased region" description="Basic residues" evidence="10">
    <location>
        <begin position="550"/>
        <end position="560"/>
    </location>
</feature>
<dbReference type="GO" id="GO:0032259">
    <property type="term" value="P:methylation"/>
    <property type="evidence" value="ECO:0007669"/>
    <property type="project" value="UniProtKB-KW"/>
</dbReference>
<evidence type="ECO:0000256" key="1">
    <source>
        <dbReference type="ARBA" id="ARBA00022555"/>
    </source>
</evidence>
<dbReference type="Gene3D" id="3.40.50.150">
    <property type="entry name" value="Vaccinia Virus protein VP39"/>
    <property type="match status" value="1"/>
</dbReference>
<feature type="region of interest" description="Disordered" evidence="10">
    <location>
        <begin position="506"/>
        <end position="560"/>
    </location>
</feature>
<organism evidence="11 12">
    <name type="scientific">Marasmiellus scandens</name>
    <dbReference type="NCBI Taxonomy" id="2682957"/>
    <lineage>
        <taxon>Eukaryota</taxon>
        <taxon>Fungi</taxon>
        <taxon>Dikarya</taxon>
        <taxon>Basidiomycota</taxon>
        <taxon>Agaricomycotina</taxon>
        <taxon>Agaricomycetes</taxon>
        <taxon>Agaricomycetidae</taxon>
        <taxon>Agaricales</taxon>
        <taxon>Marasmiineae</taxon>
        <taxon>Omphalotaceae</taxon>
        <taxon>Marasmiellus</taxon>
    </lineage>
</organism>
<dbReference type="PANTHER" id="PTHR10631:SF3">
    <property type="entry name" value="TRNA (GUANINE(26)-N(2))-DIMETHYLTRANSFERASE"/>
    <property type="match status" value="1"/>
</dbReference>
<protein>
    <recommendedName>
        <fullName evidence="7 9">tRNA (guanine(26)-N(2))-dimethyltransferase</fullName>
        <ecNumber evidence="7 9">2.1.1.216</ecNumber>
    </recommendedName>
</protein>
<comment type="caution">
    <text evidence="11">The sequence shown here is derived from an EMBL/GenBank/DDBJ whole genome shotgun (WGS) entry which is preliminary data.</text>
</comment>
<evidence type="ECO:0000256" key="5">
    <source>
        <dbReference type="ARBA" id="ARBA00022694"/>
    </source>
</evidence>
<dbReference type="InterPro" id="IPR042296">
    <property type="entry name" value="tRNA_met_Trm1_C"/>
</dbReference>
<keyword evidence="4 9" id="KW-0949">S-adenosyl-L-methionine</keyword>